<evidence type="ECO:0000313" key="1">
    <source>
        <dbReference type="EMBL" id="SEQ84758.1"/>
    </source>
</evidence>
<protein>
    <submittedName>
        <fullName evidence="1">Glycosyl transferase family 2</fullName>
    </submittedName>
</protein>
<sequence length="300" mass="34450">MQNLAPIALFVYNRPQHTARTLKFLQQNELAADSRLYIFSDGAKTSQDEQKVAEVREIIHNVDGFKSVKVIDRKVNAGLANSVIAGVSQLIKDYGQVIVFEDDLVSSPHTLTYFNDALNRYRTAEKVMHIGAYMYPLKAENLPETFFYRAATSWGWATWARAWENFEPNIDKLIGQFDQQKKSAFAIDNTMNFWKQMQEFKKGKNNSWAIRWYASIFLKGGLTLNPSQSLVNNIGHDGTGVHSGMNDIYNVIINPKPITFFPDVIEENLGVYQTIKLFLANRKGNLWDRIKRFLKEKLNK</sequence>
<accession>A0A1H9JD95</accession>
<dbReference type="InterPro" id="IPR029044">
    <property type="entry name" value="Nucleotide-diphossugar_trans"/>
</dbReference>
<proteinExistence type="predicted"/>
<dbReference type="EMBL" id="FOGG01000001">
    <property type="protein sequence ID" value="SEQ84758.1"/>
    <property type="molecule type" value="Genomic_DNA"/>
</dbReference>
<name>A0A1H9JD95_9SPHI</name>
<dbReference type="SUPFAM" id="SSF53448">
    <property type="entry name" value="Nucleotide-diphospho-sugar transferases"/>
    <property type="match status" value="1"/>
</dbReference>
<gene>
    <name evidence="1" type="ORF">SAMN04488023_101310</name>
</gene>
<dbReference type="Proteomes" id="UP000199572">
    <property type="component" value="Unassembled WGS sequence"/>
</dbReference>
<dbReference type="GO" id="GO:0016740">
    <property type="term" value="F:transferase activity"/>
    <property type="evidence" value="ECO:0007669"/>
    <property type="project" value="UniProtKB-KW"/>
</dbReference>
<dbReference type="STRING" id="390241.SAMN04488023_101310"/>
<reference evidence="1 2" key="1">
    <citation type="submission" date="2016-10" db="EMBL/GenBank/DDBJ databases">
        <authorList>
            <person name="de Groot N.N."/>
        </authorList>
    </citation>
    <scope>NUCLEOTIDE SEQUENCE [LARGE SCALE GENOMIC DNA]</scope>
    <source>
        <strain evidence="1 2">DSM 18610</strain>
    </source>
</reference>
<keyword evidence="2" id="KW-1185">Reference proteome</keyword>
<dbReference type="Gene3D" id="3.90.550.10">
    <property type="entry name" value="Spore Coat Polysaccharide Biosynthesis Protein SpsA, Chain A"/>
    <property type="match status" value="1"/>
</dbReference>
<dbReference type="RefSeq" id="WP_090880290.1">
    <property type="nucleotide sequence ID" value="NZ_FOGG01000001.1"/>
</dbReference>
<dbReference type="OrthoDB" id="9785375at2"/>
<evidence type="ECO:0000313" key="2">
    <source>
        <dbReference type="Proteomes" id="UP000199572"/>
    </source>
</evidence>
<organism evidence="1 2">
    <name type="scientific">Pedobacter rhizosphaerae</name>
    <dbReference type="NCBI Taxonomy" id="390241"/>
    <lineage>
        <taxon>Bacteria</taxon>
        <taxon>Pseudomonadati</taxon>
        <taxon>Bacteroidota</taxon>
        <taxon>Sphingobacteriia</taxon>
        <taxon>Sphingobacteriales</taxon>
        <taxon>Sphingobacteriaceae</taxon>
        <taxon>Pedobacter</taxon>
    </lineage>
</organism>
<keyword evidence="1" id="KW-0808">Transferase</keyword>
<dbReference type="AlphaFoldDB" id="A0A1H9JD95"/>